<dbReference type="EMBL" id="JNOM01000735">
    <property type="protein sequence ID" value="KNG80015.1"/>
    <property type="molecule type" value="Genomic_DNA"/>
</dbReference>
<name>A0A0L1IL92_ASPN3</name>
<keyword evidence="2" id="KW-1185">Reference proteome</keyword>
<protein>
    <submittedName>
        <fullName evidence="1">Uncharacterized protein</fullName>
    </submittedName>
</protein>
<comment type="caution">
    <text evidence="1">The sequence shown here is derived from an EMBL/GenBank/DDBJ whole genome shotgun (WGS) entry which is preliminary data.</text>
</comment>
<dbReference type="Proteomes" id="UP000037505">
    <property type="component" value="Unassembled WGS sequence"/>
</dbReference>
<sequence>MDTTIYVDQTARDFDAYLTRFLANPVCPSGWASEYSASFSSFATRDLSSPEKPTDQGTVLTYLLPIMAVWITSQFPREDLSRIWTNRTTEYGYEDEAANITTIEEGVYGAMDSWSGTPLYSPNPLLVQTLCNIAEYSKGIQRLVAATDVLCLDGDYESTSSSALSTQAVTVLSMDDHSANGNQPTISLIINGILNGELSLHYLRWINARGRQVVLEIAFWIGSTPGVTPTDEIRNRYRDRSHTHRTDRWIVFHLHIQLIERTFPGVTILDVYHSQTITRPSVVTRGRRADFRAQYQYTGSYARGSFNNGDLQNYNARSDAIARPINGNRRWYIGVDRADAIRDLEAGTSLPTGYAELLNSFVRALPLSISLTS</sequence>
<reference evidence="1 2" key="1">
    <citation type="submission" date="2014-06" db="EMBL/GenBank/DDBJ databases">
        <title>The Genome of the Aflatoxigenic Filamentous Fungus Aspergillus nomius.</title>
        <authorList>
            <person name="Moore M.G."/>
            <person name="Shannon B.M."/>
            <person name="Brian M.M."/>
        </authorList>
    </citation>
    <scope>NUCLEOTIDE SEQUENCE [LARGE SCALE GENOMIC DNA]</scope>
    <source>
        <strain evidence="1 2">NRRL 13137</strain>
    </source>
</reference>
<dbReference type="STRING" id="1509407.A0A0L1IL92"/>
<evidence type="ECO:0000313" key="2">
    <source>
        <dbReference type="Proteomes" id="UP000037505"/>
    </source>
</evidence>
<accession>A0A0L1IL92</accession>
<organism evidence="1 2">
    <name type="scientific">Aspergillus nomiae NRRL (strain ATCC 15546 / NRRL 13137 / CBS 260.88 / M93)</name>
    <dbReference type="NCBI Taxonomy" id="1509407"/>
    <lineage>
        <taxon>Eukaryota</taxon>
        <taxon>Fungi</taxon>
        <taxon>Dikarya</taxon>
        <taxon>Ascomycota</taxon>
        <taxon>Pezizomycotina</taxon>
        <taxon>Eurotiomycetes</taxon>
        <taxon>Eurotiomycetidae</taxon>
        <taxon>Eurotiales</taxon>
        <taxon>Aspergillaceae</taxon>
        <taxon>Aspergillus</taxon>
        <taxon>Aspergillus subgen. Circumdati</taxon>
    </lineage>
</organism>
<proteinExistence type="predicted"/>
<gene>
    <name evidence="1" type="ORF">ANOM_011812</name>
</gene>
<dbReference type="RefSeq" id="XP_015400938.1">
    <property type="nucleotide sequence ID" value="XM_015557068.1"/>
</dbReference>
<dbReference type="AlphaFoldDB" id="A0A0L1IL92"/>
<evidence type="ECO:0000313" key="1">
    <source>
        <dbReference type="EMBL" id="KNG80015.1"/>
    </source>
</evidence>
<dbReference type="GeneID" id="26813616"/>